<reference evidence="4" key="1">
    <citation type="journal article" date="2019" name="Int. J. Syst. Evol. Microbiol.">
        <title>The Global Catalogue of Microorganisms (GCM) 10K type strain sequencing project: providing services to taxonomists for standard genome sequencing and annotation.</title>
        <authorList>
            <consortium name="The Broad Institute Genomics Platform"/>
            <consortium name="The Broad Institute Genome Sequencing Center for Infectious Disease"/>
            <person name="Wu L."/>
            <person name="Ma J."/>
        </authorList>
    </citation>
    <scope>NUCLEOTIDE SEQUENCE [LARGE SCALE GENOMIC DNA]</scope>
    <source>
        <strain evidence="4">KCTC 42585</strain>
    </source>
</reference>
<sequence length="109" mass="12862">MNYISVYSTRDKSEVSVLKNLFAEEKIDFRIEDEGTAMGDPPVSDKRFMVAEKDRKLARELLHQTGFVKEFPHERRTPRRPMKRWMFLFLAALVLVVVAIIVWWFMSAP</sequence>
<name>A0ABW5IUL3_9FLAO</name>
<keyword evidence="1" id="KW-1133">Transmembrane helix</keyword>
<feature type="domain" description="DUF2007" evidence="2">
    <location>
        <begin position="4"/>
        <end position="64"/>
    </location>
</feature>
<dbReference type="InterPro" id="IPR011322">
    <property type="entry name" value="N-reg_PII-like_a/b"/>
</dbReference>
<dbReference type="InterPro" id="IPR018551">
    <property type="entry name" value="DUF2007"/>
</dbReference>
<evidence type="ECO:0000313" key="4">
    <source>
        <dbReference type="Proteomes" id="UP001597468"/>
    </source>
</evidence>
<comment type="caution">
    <text evidence="3">The sequence shown here is derived from an EMBL/GenBank/DDBJ whole genome shotgun (WGS) entry which is preliminary data.</text>
</comment>
<keyword evidence="1" id="KW-0812">Transmembrane</keyword>
<proteinExistence type="predicted"/>
<evidence type="ECO:0000256" key="1">
    <source>
        <dbReference type="SAM" id="Phobius"/>
    </source>
</evidence>
<protein>
    <submittedName>
        <fullName evidence="3">DUF2007 domain-containing protein</fullName>
    </submittedName>
</protein>
<accession>A0ABW5IUL3</accession>
<evidence type="ECO:0000259" key="2">
    <source>
        <dbReference type="Pfam" id="PF09413"/>
    </source>
</evidence>
<dbReference type="Proteomes" id="UP001597468">
    <property type="component" value="Unassembled WGS sequence"/>
</dbReference>
<keyword evidence="4" id="KW-1185">Reference proteome</keyword>
<dbReference type="Pfam" id="PF09413">
    <property type="entry name" value="DUF2007"/>
    <property type="match status" value="1"/>
</dbReference>
<feature type="transmembrane region" description="Helical" evidence="1">
    <location>
        <begin position="85"/>
        <end position="106"/>
    </location>
</feature>
<keyword evidence="1" id="KW-0472">Membrane</keyword>
<evidence type="ECO:0000313" key="3">
    <source>
        <dbReference type="EMBL" id="MFD2517123.1"/>
    </source>
</evidence>
<dbReference type="EMBL" id="JBHULT010000006">
    <property type="protein sequence ID" value="MFD2517123.1"/>
    <property type="molecule type" value="Genomic_DNA"/>
</dbReference>
<dbReference type="SUPFAM" id="SSF54913">
    <property type="entry name" value="GlnB-like"/>
    <property type="match status" value="1"/>
</dbReference>
<gene>
    <name evidence="3" type="ORF">ACFSTG_04400</name>
</gene>
<dbReference type="Gene3D" id="3.30.70.790">
    <property type="entry name" value="UreE, C-terminal domain"/>
    <property type="match status" value="1"/>
</dbReference>
<dbReference type="RefSeq" id="WP_380748851.1">
    <property type="nucleotide sequence ID" value="NZ_JBHULT010000006.1"/>
</dbReference>
<organism evidence="3 4">
    <name type="scientific">Salinimicrobium flavum</name>
    <dbReference type="NCBI Taxonomy" id="1737065"/>
    <lineage>
        <taxon>Bacteria</taxon>
        <taxon>Pseudomonadati</taxon>
        <taxon>Bacteroidota</taxon>
        <taxon>Flavobacteriia</taxon>
        <taxon>Flavobacteriales</taxon>
        <taxon>Flavobacteriaceae</taxon>
        <taxon>Salinimicrobium</taxon>
    </lineage>
</organism>